<evidence type="ECO:0000313" key="2">
    <source>
        <dbReference type="EMBL" id="CAD7013708.1"/>
    </source>
</evidence>
<sequence length="77" mass="8062">MLHAKELPNSNHNNNNNSSNGSIETVYESIKVKPTCNSSHCGFSACAAARAFATVGGASGQCGQVLFVLTAHTLLLR</sequence>
<dbReference type="AlphaFoldDB" id="A0A811VBQ1"/>
<accession>A0A811VBQ1</accession>
<evidence type="ECO:0000313" key="3">
    <source>
        <dbReference type="Proteomes" id="UP000606786"/>
    </source>
</evidence>
<dbReference type="Proteomes" id="UP000606786">
    <property type="component" value="Unassembled WGS sequence"/>
</dbReference>
<feature type="region of interest" description="Disordered" evidence="1">
    <location>
        <begin position="1"/>
        <end position="22"/>
    </location>
</feature>
<comment type="caution">
    <text evidence="2">The sequence shown here is derived from an EMBL/GenBank/DDBJ whole genome shotgun (WGS) entry which is preliminary data.</text>
</comment>
<organism evidence="2 3">
    <name type="scientific">Ceratitis capitata</name>
    <name type="common">Mediterranean fruit fly</name>
    <name type="synonym">Tephritis capitata</name>
    <dbReference type="NCBI Taxonomy" id="7213"/>
    <lineage>
        <taxon>Eukaryota</taxon>
        <taxon>Metazoa</taxon>
        <taxon>Ecdysozoa</taxon>
        <taxon>Arthropoda</taxon>
        <taxon>Hexapoda</taxon>
        <taxon>Insecta</taxon>
        <taxon>Pterygota</taxon>
        <taxon>Neoptera</taxon>
        <taxon>Endopterygota</taxon>
        <taxon>Diptera</taxon>
        <taxon>Brachycera</taxon>
        <taxon>Muscomorpha</taxon>
        <taxon>Tephritoidea</taxon>
        <taxon>Tephritidae</taxon>
        <taxon>Ceratitis</taxon>
        <taxon>Ceratitis</taxon>
    </lineage>
</organism>
<protein>
    <submittedName>
        <fullName evidence="2">(Mediterranean fruit fly) hypothetical protein</fullName>
    </submittedName>
</protein>
<gene>
    <name evidence="2" type="ORF">CCAP1982_LOCUS21746</name>
</gene>
<keyword evidence="3" id="KW-1185">Reference proteome</keyword>
<feature type="compositionally biased region" description="Low complexity" evidence="1">
    <location>
        <begin position="9"/>
        <end position="22"/>
    </location>
</feature>
<name>A0A811VBQ1_CERCA</name>
<reference evidence="2" key="1">
    <citation type="submission" date="2020-11" db="EMBL/GenBank/DDBJ databases">
        <authorList>
            <person name="Whitehead M."/>
        </authorList>
    </citation>
    <scope>NUCLEOTIDE SEQUENCE</scope>
    <source>
        <strain evidence="2">EGII</strain>
    </source>
</reference>
<evidence type="ECO:0000256" key="1">
    <source>
        <dbReference type="SAM" id="MobiDB-lite"/>
    </source>
</evidence>
<dbReference type="EMBL" id="CAJHJT010000056">
    <property type="protein sequence ID" value="CAD7013708.1"/>
    <property type="molecule type" value="Genomic_DNA"/>
</dbReference>
<proteinExistence type="predicted"/>